<proteinExistence type="predicted"/>
<dbReference type="EMBL" id="MDYO01000065">
    <property type="protein sequence ID" value="OQD89285.1"/>
    <property type="molecule type" value="Genomic_DNA"/>
</dbReference>
<evidence type="ECO:0000313" key="1">
    <source>
        <dbReference type="EMBL" id="OQD89285.1"/>
    </source>
</evidence>
<name>A0A1V6QJA8_9EURO</name>
<gene>
    <name evidence="1" type="ORF">PENSOL_c065G07666</name>
</gene>
<evidence type="ECO:0008006" key="3">
    <source>
        <dbReference type="Google" id="ProtNLM"/>
    </source>
</evidence>
<sequence length="281" mass="32339">MSKPLDYTEWEPHKAQIEQIYLHEGKTQKELKNPNMRKHSSERWNFKKYQMTSEKWKFVKHRKEKRKRENGKESEVYIDGILCPSKRVKYEIGRQAFESTIARFTSGKVSPHTERKGRAAYASYTSTSLALQTTGTSQSQLKKSRTHSLGSLLSWKPTRSLKVLQSSSRVTAILNATMPEKYDDQHRIVSERIYSNRELHLEEFMRIALYLLSNNLALGHDEHDLTPNSEGEDEEKKKDKLIITLLRISGALNISNIRSLVSLKGTTAEAIAEIICKCGQI</sequence>
<dbReference type="AlphaFoldDB" id="A0A1V6QJA8"/>
<dbReference type="STRING" id="60172.A0A1V6QJA8"/>
<keyword evidence="2" id="KW-1185">Reference proteome</keyword>
<protein>
    <recommendedName>
        <fullName evidence="3">Clr5 domain-containing protein</fullName>
    </recommendedName>
</protein>
<organism evidence="1 2">
    <name type="scientific">Penicillium solitum</name>
    <dbReference type="NCBI Taxonomy" id="60172"/>
    <lineage>
        <taxon>Eukaryota</taxon>
        <taxon>Fungi</taxon>
        <taxon>Dikarya</taxon>
        <taxon>Ascomycota</taxon>
        <taxon>Pezizomycotina</taxon>
        <taxon>Eurotiomycetes</taxon>
        <taxon>Eurotiomycetidae</taxon>
        <taxon>Eurotiales</taxon>
        <taxon>Aspergillaceae</taxon>
        <taxon>Penicillium</taxon>
    </lineage>
</organism>
<accession>A0A1V6QJA8</accession>
<comment type="caution">
    <text evidence="1">The sequence shown here is derived from an EMBL/GenBank/DDBJ whole genome shotgun (WGS) entry which is preliminary data.</text>
</comment>
<dbReference type="Proteomes" id="UP000191612">
    <property type="component" value="Unassembled WGS sequence"/>
</dbReference>
<reference evidence="2" key="1">
    <citation type="journal article" date="2017" name="Nat. Microbiol.">
        <title>Global analysis of biosynthetic gene clusters reveals vast potential of secondary metabolite production in Penicillium species.</title>
        <authorList>
            <person name="Nielsen J.C."/>
            <person name="Grijseels S."/>
            <person name="Prigent S."/>
            <person name="Ji B."/>
            <person name="Dainat J."/>
            <person name="Nielsen K.F."/>
            <person name="Frisvad J.C."/>
            <person name="Workman M."/>
            <person name="Nielsen J."/>
        </authorList>
    </citation>
    <scope>NUCLEOTIDE SEQUENCE [LARGE SCALE GENOMIC DNA]</scope>
    <source>
        <strain evidence="2">IBT 29525</strain>
    </source>
</reference>
<evidence type="ECO:0000313" key="2">
    <source>
        <dbReference type="Proteomes" id="UP000191612"/>
    </source>
</evidence>